<dbReference type="Proteomes" id="UP000245125">
    <property type="component" value="Unassembled WGS sequence"/>
</dbReference>
<proteinExistence type="predicted"/>
<dbReference type="Gene3D" id="3.10.310.50">
    <property type="match status" value="1"/>
</dbReference>
<dbReference type="EMBL" id="OUUY01000068">
    <property type="protein sequence ID" value="SPQ00413.1"/>
    <property type="molecule type" value="Genomic_DNA"/>
</dbReference>
<accession>A0A2U3QG84</accession>
<evidence type="ECO:0000313" key="4">
    <source>
        <dbReference type="Proteomes" id="UP000245125"/>
    </source>
</evidence>
<dbReference type="AlphaFoldDB" id="A0A2U3QG84"/>
<dbReference type="OrthoDB" id="5825388at2"/>
<name>A0A2U3QG84_9BACT</name>
<feature type="transmembrane region" description="Helical" evidence="1">
    <location>
        <begin position="49"/>
        <end position="67"/>
    </location>
</feature>
<feature type="transmembrane region" description="Helical" evidence="1">
    <location>
        <begin position="73"/>
        <end position="90"/>
    </location>
</feature>
<reference evidence="4" key="1">
    <citation type="submission" date="2018-03" db="EMBL/GenBank/DDBJ databases">
        <authorList>
            <person name="Zecchin S."/>
        </authorList>
    </citation>
    <scope>NUCLEOTIDE SEQUENCE [LARGE SCALE GENOMIC DNA]</scope>
</reference>
<keyword evidence="1" id="KW-0812">Transmembrane</keyword>
<dbReference type="PANTHER" id="PTHR30373:SF8">
    <property type="entry name" value="BLL7265 PROTEIN"/>
    <property type="match status" value="1"/>
</dbReference>
<evidence type="ECO:0000313" key="3">
    <source>
        <dbReference type="EMBL" id="SPQ00413.1"/>
    </source>
</evidence>
<dbReference type="InterPro" id="IPR007621">
    <property type="entry name" value="TPM_dom"/>
</dbReference>
<evidence type="ECO:0000259" key="2">
    <source>
        <dbReference type="Pfam" id="PF04536"/>
    </source>
</evidence>
<keyword evidence="4" id="KW-1185">Reference proteome</keyword>
<keyword evidence="1" id="KW-1133">Transmembrane helix</keyword>
<gene>
    <name evidence="3" type="ORF">NBG4_230012</name>
</gene>
<dbReference type="PANTHER" id="PTHR30373">
    <property type="entry name" value="UPF0603 PROTEIN YGCG"/>
    <property type="match status" value="1"/>
</dbReference>
<keyword evidence="1" id="KW-0472">Membrane</keyword>
<dbReference type="Pfam" id="PF04536">
    <property type="entry name" value="TPM_phosphatase"/>
    <property type="match status" value="1"/>
</dbReference>
<organism evidence="3 4">
    <name type="scientific">Candidatus Sulfobium mesophilum</name>
    <dbReference type="NCBI Taxonomy" id="2016548"/>
    <lineage>
        <taxon>Bacteria</taxon>
        <taxon>Pseudomonadati</taxon>
        <taxon>Nitrospirota</taxon>
        <taxon>Nitrospiria</taxon>
        <taxon>Nitrospirales</taxon>
        <taxon>Nitrospiraceae</taxon>
        <taxon>Candidatus Sulfobium</taxon>
    </lineage>
</organism>
<feature type="domain" description="TPM" evidence="2">
    <location>
        <begin position="111"/>
        <end position="188"/>
    </location>
</feature>
<sequence>MGLSRAEQFFTKEERERIQQTTKDVECCTIGEVVVMVVDRSDDYLDGEVIGSVVLGSLLSLIISALFLHSSLWFFVPLAFLLFFPFRLILRKYHPLRTAFLSARRRERAVRHRAIRAFHEKGLTRTKERTGVLFFISILEHKVWVLADKGIHEKIGQDTLNKFAAQVSKGIADGRACDALCDAIKEAGQLLATHFPIRPDDTDELPNGLMIE</sequence>
<evidence type="ECO:0000256" key="1">
    <source>
        <dbReference type="SAM" id="Phobius"/>
    </source>
</evidence>
<protein>
    <recommendedName>
        <fullName evidence="2">TPM domain-containing protein</fullName>
    </recommendedName>
</protein>